<name>A0AB38Z1N8_9RHAB</name>
<organism evidence="2">
    <name type="scientific">Corixo rhabdovirus 1</name>
    <dbReference type="NCBI Taxonomy" id="3078402"/>
    <lineage>
        <taxon>Viruses</taxon>
        <taxon>Riboviria</taxon>
        <taxon>Orthornavirae</taxon>
        <taxon>Negarnaviricota</taxon>
        <taxon>Haploviricotina</taxon>
        <taxon>Monjiviricetes</taxon>
        <taxon>Mononegavirales</taxon>
        <taxon>Rhabdoviridae</taxon>
    </lineage>
</organism>
<feature type="region of interest" description="Disordered" evidence="1">
    <location>
        <begin position="175"/>
        <end position="195"/>
    </location>
</feature>
<sequence>MSKKQTPAKPATRGKKQLLEESEDVETCGSQMLKNFYNTRGASITEALNSAAMGAIQDSKNHMLDLEDVQCPKRQKVVHPGINEPPGSGVLLEEPGGPLNSMDVDLLDTDNDITHAHIVTMCEELLEGQMPCRVVSVVNKVLALARSNFKAEYREDMKVLVVKQDTENLRTWEDEARSHMAKSSGSTERARPPKKIQVEHVPGPSRELSSAEAWKIQFLTLTGELQFVEIRKTDHPYLENKGFDASDILFKYFETQGLAADMLEVCDLSTIKFML</sequence>
<evidence type="ECO:0000256" key="1">
    <source>
        <dbReference type="SAM" id="MobiDB-lite"/>
    </source>
</evidence>
<dbReference type="EMBL" id="OQ968276">
    <property type="protein sequence ID" value="WNO13911.1"/>
    <property type="molecule type" value="Viral_cRNA"/>
</dbReference>
<accession>A0AB38Z1N8</accession>
<feature type="region of interest" description="Disordered" evidence="1">
    <location>
        <begin position="1"/>
        <end position="24"/>
    </location>
</feature>
<protein>
    <submittedName>
        <fullName evidence="2">P protein</fullName>
    </submittedName>
</protein>
<proteinExistence type="predicted"/>
<reference evidence="2" key="1">
    <citation type="submission" date="2023-04" db="EMBL/GenBank/DDBJ databases">
        <title>Novel viruses in aedes, anopheles and culex mosquitoes from high pantanal, mato grosso state, Brazil 2019.</title>
        <authorList>
            <person name="Pavon J.A.R."/>
            <person name="Neves N.A.S."/>
            <person name="Pinho J.B."/>
            <person name="Patroca S."/>
            <person name="Cruz A.C.B."/>
            <person name="Medeiros D.B.A."/>
            <person name="Nunes M.R.T."/>
            <person name="Slhessarenko R.D."/>
        </authorList>
    </citation>
    <scope>NUCLEOTIDE SEQUENCE</scope>
    <source>
        <strain evidence="2">JARP8</strain>
    </source>
</reference>
<evidence type="ECO:0000313" key="2">
    <source>
        <dbReference type="EMBL" id="WNO13911.1"/>
    </source>
</evidence>